<sequence length="144" mass="16641">MEQLQDNLKKLIGLMGFTDFSVNYEEGSNRFLIFINEGDFFKKFLPSFVTNLNYLVRLMASKTGEERTAFIDINNYRREREGLILELARAAARKAAATKQEVPLPAMNAYERRLIHLELSSHPDVRTESVGEGRDRYIIIKPIQ</sequence>
<organism evidence="2 3">
    <name type="scientific">Candidatus Wolfebacteria bacterium CG1_02_39_135</name>
    <dbReference type="NCBI Taxonomy" id="1805425"/>
    <lineage>
        <taxon>Bacteria</taxon>
        <taxon>Candidatus Wolfeibacteriota</taxon>
    </lineage>
</organism>
<dbReference type="InterPro" id="IPR001374">
    <property type="entry name" value="R3H_dom"/>
</dbReference>
<evidence type="ECO:0000313" key="3">
    <source>
        <dbReference type="Proteomes" id="UP000182693"/>
    </source>
</evidence>
<dbReference type="Gene3D" id="3.30.300.20">
    <property type="match status" value="1"/>
</dbReference>
<name>A0A1J4XTU8_9BACT</name>
<dbReference type="AlphaFoldDB" id="A0A1J4XTU8"/>
<dbReference type="Proteomes" id="UP000182693">
    <property type="component" value="Unassembled WGS sequence"/>
</dbReference>
<feature type="domain" description="R3H" evidence="1">
    <location>
        <begin position="78"/>
        <end position="144"/>
    </location>
</feature>
<dbReference type="PANTHER" id="PTHR35800">
    <property type="entry name" value="PROTEIN JAG"/>
    <property type="match status" value="1"/>
</dbReference>
<dbReference type="SUPFAM" id="SSF82708">
    <property type="entry name" value="R3H domain"/>
    <property type="match status" value="1"/>
</dbReference>
<evidence type="ECO:0000259" key="1">
    <source>
        <dbReference type="PROSITE" id="PS51061"/>
    </source>
</evidence>
<dbReference type="InterPro" id="IPR015946">
    <property type="entry name" value="KH_dom-like_a/b"/>
</dbReference>
<dbReference type="EMBL" id="MNWX01000046">
    <property type="protein sequence ID" value="OIO64464.1"/>
    <property type="molecule type" value="Genomic_DNA"/>
</dbReference>
<accession>A0A1J4XTU8</accession>
<dbReference type="Gene3D" id="3.30.1370.50">
    <property type="entry name" value="R3H-like domain"/>
    <property type="match status" value="1"/>
</dbReference>
<dbReference type="InterPro" id="IPR039247">
    <property type="entry name" value="KhpB"/>
</dbReference>
<dbReference type="SMART" id="SM00393">
    <property type="entry name" value="R3H"/>
    <property type="match status" value="1"/>
</dbReference>
<gene>
    <name evidence="2" type="ORF">AUJ30_02350</name>
</gene>
<dbReference type="PROSITE" id="PS51061">
    <property type="entry name" value="R3H"/>
    <property type="match status" value="1"/>
</dbReference>
<evidence type="ECO:0000313" key="2">
    <source>
        <dbReference type="EMBL" id="OIO64464.1"/>
    </source>
</evidence>
<dbReference type="GO" id="GO:0003723">
    <property type="term" value="F:RNA binding"/>
    <property type="evidence" value="ECO:0007669"/>
    <property type="project" value="InterPro"/>
</dbReference>
<dbReference type="InterPro" id="IPR034079">
    <property type="entry name" value="R3H_KhpB"/>
</dbReference>
<comment type="caution">
    <text evidence="2">The sequence shown here is derived from an EMBL/GenBank/DDBJ whole genome shotgun (WGS) entry which is preliminary data.</text>
</comment>
<dbReference type="CDD" id="cd02644">
    <property type="entry name" value="R3H_jag"/>
    <property type="match status" value="1"/>
</dbReference>
<dbReference type="Pfam" id="PF01424">
    <property type="entry name" value="R3H"/>
    <property type="match status" value="1"/>
</dbReference>
<protein>
    <recommendedName>
        <fullName evidence="1">R3H domain-containing protein</fullName>
    </recommendedName>
</protein>
<proteinExistence type="predicted"/>
<reference evidence="2 3" key="1">
    <citation type="journal article" date="2016" name="Environ. Microbiol.">
        <title>Genomic resolution of a cold subsurface aquifer community provides metabolic insights for novel microbes adapted to high CO concentrations.</title>
        <authorList>
            <person name="Probst A.J."/>
            <person name="Castelle C.J."/>
            <person name="Singh A."/>
            <person name="Brown C.T."/>
            <person name="Anantharaman K."/>
            <person name="Sharon I."/>
            <person name="Hug L.A."/>
            <person name="Burstein D."/>
            <person name="Emerson J.B."/>
            <person name="Thomas B.C."/>
            <person name="Banfield J.F."/>
        </authorList>
    </citation>
    <scope>NUCLEOTIDE SEQUENCE [LARGE SCALE GENOMIC DNA]</scope>
    <source>
        <strain evidence="2">CG1_02_39_135</strain>
    </source>
</reference>
<dbReference type="STRING" id="1805425.AUJ30_02350"/>
<dbReference type="InterPro" id="IPR036867">
    <property type="entry name" value="R3H_dom_sf"/>
</dbReference>
<dbReference type="PANTHER" id="PTHR35800:SF1">
    <property type="entry name" value="RNA-BINDING PROTEIN KHPB"/>
    <property type="match status" value="1"/>
</dbReference>